<evidence type="ECO:0000313" key="3">
    <source>
        <dbReference type="Proteomes" id="UP000219338"/>
    </source>
</evidence>
<name>A0A284SBI5_ARMOS</name>
<organism evidence="2 3">
    <name type="scientific">Armillaria ostoyae</name>
    <name type="common">Armillaria root rot fungus</name>
    <dbReference type="NCBI Taxonomy" id="47428"/>
    <lineage>
        <taxon>Eukaryota</taxon>
        <taxon>Fungi</taxon>
        <taxon>Dikarya</taxon>
        <taxon>Basidiomycota</taxon>
        <taxon>Agaricomycotina</taxon>
        <taxon>Agaricomycetes</taxon>
        <taxon>Agaricomycetidae</taxon>
        <taxon>Agaricales</taxon>
        <taxon>Marasmiineae</taxon>
        <taxon>Physalacriaceae</taxon>
        <taxon>Armillaria</taxon>
    </lineage>
</organism>
<dbReference type="EMBL" id="FUEG01000058">
    <property type="protein sequence ID" value="SJL18362.1"/>
    <property type="molecule type" value="Genomic_DNA"/>
</dbReference>
<sequence length="275" mass="30220">MLLGCIAILLVLRPTVCDACRQWLKALIIWSSAPSIMLVSDLPPELLDAIIDELQGDKKSLLGASLACKALCPRTRVHLFSLALHFRTLYIALMNVQDIHAPAVYGALTVIESLVNVTDLSLLAGDWRHVPDTVVSTLQSRSYHSLEVTMSFRFRSTGEICSLLKNSPDLQYVMFACRTVLVECGLDHSLPCTPAPIVLKIGQFFDSGTLMKWATSARPCPFSFNNLHTLDITLPDYNGTVSQHLYQYLALPATALKHLYVTHNILGLGILGASS</sequence>
<protein>
    <recommendedName>
        <fullName evidence="4">F-box domain-containing protein</fullName>
    </recommendedName>
</protein>
<proteinExistence type="predicted"/>
<dbReference type="Proteomes" id="UP000219338">
    <property type="component" value="Unassembled WGS sequence"/>
</dbReference>
<evidence type="ECO:0008006" key="4">
    <source>
        <dbReference type="Google" id="ProtNLM"/>
    </source>
</evidence>
<keyword evidence="1" id="KW-0732">Signal</keyword>
<accession>A0A284SBI5</accession>
<dbReference type="AlphaFoldDB" id="A0A284SBI5"/>
<feature type="signal peptide" evidence="1">
    <location>
        <begin position="1"/>
        <end position="19"/>
    </location>
</feature>
<evidence type="ECO:0000256" key="1">
    <source>
        <dbReference type="SAM" id="SignalP"/>
    </source>
</evidence>
<keyword evidence="3" id="KW-1185">Reference proteome</keyword>
<gene>
    <name evidence="2" type="ORF">ARMOST_21950</name>
</gene>
<evidence type="ECO:0000313" key="2">
    <source>
        <dbReference type="EMBL" id="SJL18362.1"/>
    </source>
</evidence>
<dbReference type="OrthoDB" id="2977329at2759"/>
<feature type="chain" id="PRO_5012990110" description="F-box domain-containing protein" evidence="1">
    <location>
        <begin position="20"/>
        <end position="275"/>
    </location>
</feature>
<reference evidence="3" key="1">
    <citation type="journal article" date="2017" name="Nat. Ecol. Evol.">
        <title>Genome expansion and lineage-specific genetic innovations in the forest pathogenic fungi Armillaria.</title>
        <authorList>
            <person name="Sipos G."/>
            <person name="Prasanna A.N."/>
            <person name="Walter M.C."/>
            <person name="O'Connor E."/>
            <person name="Balint B."/>
            <person name="Krizsan K."/>
            <person name="Kiss B."/>
            <person name="Hess J."/>
            <person name="Varga T."/>
            <person name="Slot J."/>
            <person name="Riley R."/>
            <person name="Boka B."/>
            <person name="Rigling D."/>
            <person name="Barry K."/>
            <person name="Lee J."/>
            <person name="Mihaltcheva S."/>
            <person name="LaButti K."/>
            <person name="Lipzen A."/>
            <person name="Waldron R."/>
            <person name="Moloney N.M."/>
            <person name="Sperisen C."/>
            <person name="Kredics L."/>
            <person name="Vagvoelgyi C."/>
            <person name="Patrignani A."/>
            <person name="Fitzpatrick D."/>
            <person name="Nagy I."/>
            <person name="Doyle S."/>
            <person name="Anderson J.B."/>
            <person name="Grigoriev I.V."/>
            <person name="Gueldener U."/>
            <person name="Muensterkoetter M."/>
            <person name="Nagy L.G."/>
        </authorList>
    </citation>
    <scope>NUCLEOTIDE SEQUENCE [LARGE SCALE GENOMIC DNA]</scope>
    <source>
        <strain evidence="3">C18/9</strain>
    </source>
</reference>